<feature type="transmembrane region" description="Helical" evidence="1">
    <location>
        <begin position="183"/>
        <end position="203"/>
    </location>
</feature>
<name>A0A382ZFW9_9ZZZZ</name>
<accession>A0A382ZFW9</accession>
<feature type="transmembrane region" description="Helical" evidence="1">
    <location>
        <begin position="84"/>
        <end position="110"/>
    </location>
</feature>
<dbReference type="EMBL" id="UINC01183046">
    <property type="protein sequence ID" value="SVD93588.1"/>
    <property type="molecule type" value="Genomic_DNA"/>
</dbReference>
<protein>
    <submittedName>
        <fullName evidence="2">Uncharacterized protein</fullName>
    </submittedName>
</protein>
<feature type="transmembrane region" description="Helical" evidence="1">
    <location>
        <begin position="7"/>
        <end position="25"/>
    </location>
</feature>
<dbReference type="AlphaFoldDB" id="A0A382ZFW9"/>
<feature type="transmembrane region" description="Helical" evidence="1">
    <location>
        <begin position="158"/>
        <end position="177"/>
    </location>
</feature>
<keyword evidence="1" id="KW-0812">Transmembrane</keyword>
<keyword evidence="1" id="KW-1133">Transmembrane helix</keyword>
<proteinExistence type="predicted"/>
<keyword evidence="1" id="KW-0472">Membrane</keyword>
<evidence type="ECO:0000313" key="2">
    <source>
        <dbReference type="EMBL" id="SVD93588.1"/>
    </source>
</evidence>
<organism evidence="2">
    <name type="scientific">marine metagenome</name>
    <dbReference type="NCBI Taxonomy" id="408172"/>
    <lineage>
        <taxon>unclassified sequences</taxon>
        <taxon>metagenomes</taxon>
        <taxon>ecological metagenomes</taxon>
    </lineage>
</organism>
<reference evidence="2" key="1">
    <citation type="submission" date="2018-05" db="EMBL/GenBank/DDBJ databases">
        <authorList>
            <person name="Lanie J.A."/>
            <person name="Ng W.-L."/>
            <person name="Kazmierczak K.M."/>
            <person name="Andrzejewski T.M."/>
            <person name="Davidsen T.M."/>
            <person name="Wayne K.J."/>
            <person name="Tettelin H."/>
            <person name="Glass J.I."/>
            <person name="Rusch D."/>
            <person name="Podicherti R."/>
            <person name="Tsui H.-C.T."/>
            <person name="Winkler M.E."/>
        </authorList>
    </citation>
    <scope>NUCLEOTIDE SEQUENCE</scope>
</reference>
<feature type="transmembrane region" description="Helical" evidence="1">
    <location>
        <begin position="53"/>
        <end position="72"/>
    </location>
</feature>
<dbReference type="PROSITE" id="PS51257">
    <property type="entry name" value="PROKAR_LIPOPROTEIN"/>
    <property type="match status" value="1"/>
</dbReference>
<feature type="transmembrane region" description="Helical" evidence="1">
    <location>
        <begin position="130"/>
        <end position="151"/>
    </location>
</feature>
<gene>
    <name evidence="2" type="ORF">METZ01_LOCUS446442</name>
</gene>
<sequence length="207" mass="20751">MSSRTMTGWLLVLGPIGLMACWIIWRGVIGFPDSGDHAAMVAGISANAEATKWLLGLAMLFVFLLIGGLAGLRSSMAGGSGSDYATLGVLIIAMSATFNLGEIAATIAAADVGAAGNGAVAMTIYLAGNGIGATSSAGMMLGIAILGYGVYTQKNFHTIIAALLIVAGIFGLVMALYDYGSSLMGIGYLGISLGVAAMGSATLRSAD</sequence>
<evidence type="ECO:0000256" key="1">
    <source>
        <dbReference type="SAM" id="Phobius"/>
    </source>
</evidence>